<feature type="domain" description="N-acetyltransferase" evidence="1">
    <location>
        <begin position="3"/>
        <end position="151"/>
    </location>
</feature>
<dbReference type="PROSITE" id="PS51186">
    <property type="entry name" value="GNAT"/>
    <property type="match status" value="1"/>
</dbReference>
<dbReference type="InterPro" id="IPR000182">
    <property type="entry name" value="GNAT_dom"/>
</dbReference>
<protein>
    <submittedName>
        <fullName evidence="2">GNAT family N-acetyltransferase</fullName>
        <ecNumber evidence="2">2.3.-.-</ecNumber>
    </submittedName>
</protein>
<dbReference type="RefSeq" id="WP_378069351.1">
    <property type="nucleotide sequence ID" value="NZ_JBHSBL010000019.1"/>
</dbReference>
<accession>A0ABV8J021</accession>
<gene>
    <name evidence="2" type="ORF">ACFO0C_26290</name>
</gene>
<keyword evidence="2" id="KW-0012">Acyltransferase</keyword>
<dbReference type="InterPro" id="IPR016181">
    <property type="entry name" value="Acyl_CoA_acyltransferase"/>
</dbReference>
<comment type="caution">
    <text evidence="2">The sequence shown here is derived from an EMBL/GenBank/DDBJ whole genome shotgun (WGS) entry which is preliminary data.</text>
</comment>
<dbReference type="GO" id="GO:0016746">
    <property type="term" value="F:acyltransferase activity"/>
    <property type="evidence" value="ECO:0007669"/>
    <property type="project" value="UniProtKB-KW"/>
</dbReference>
<keyword evidence="2" id="KW-0808">Transferase</keyword>
<dbReference type="SUPFAM" id="SSF55729">
    <property type="entry name" value="Acyl-CoA N-acyltransferases (Nat)"/>
    <property type="match status" value="1"/>
</dbReference>
<organism evidence="2 3">
    <name type="scientific">Actinoplanes subglobosus</name>
    <dbReference type="NCBI Taxonomy" id="1547892"/>
    <lineage>
        <taxon>Bacteria</taxon>
        <taxon>Bacillati</taxon>
        <taxon>Actinomycetota</taxon>
        <taxon>Actinomycetes</taxon>
        <taxon>Micromonosporales</taxon>
        <taxon>Micromonosporaceae</taxon>
        <taxon>Actinoplanes</taxon>
    </lineage>
</organism>
<evidence type="ECO:0000259" key="1">
    <source>
        <dbReference type="PROSITE" id="PS51186"/>
    </source>
</evidence>
<proteinExistence type="predicted"/>
<dbReference type="EMBL" id="JBHSBL010000019">
    <property type="protein sequence ID" value="MFC4068453.1"/>
    <property type="molecule type" value="Genomic_DNA"/>
</dbReference>
<evidence type="ECO:0000313" key="3">
    <source>
        <dbReference type="Proteomes" id="UP001595867"/>
    </source>
</evidence>
<reference evidence="3" key="1">
    <citation type="journal article" date="2019" name="Int. J. Syst. Evol. Microbiol.">
        <title>The Global Catalogue of Microorganisms (GCM) 10K type strain sequencing project: providing services to taxonomists for standard genome sequencing and annotation.</title>
        <authorList>
            <consortium name="The Broad Institute Genomics Platform"/>
            <consortium name="The Broad Institute Genome Sequencing Center for Infectious Disease"/>
            <person name="Wu L."/>
            <person name="Ma J."/>
        </authorList>
    </citation>
    <scope>NUCLEOTIDE SEQUENCE [LARGE SCALE GENOMIC DNA]</scope>
    <source>
        <strain evidence="3">TBRC 5832</strain>
    </source>
</reference>
<sequence length="169" mass="17406">MTWTTRGETPADIPAVHAVVAAAFPTADEAHLVDALRGDPHAWIDGLSMLAVDVHGTPAGHALLTRCHIDGTPALALAPCAVLPAAQRTGAGSAAVHAVLAAARTRAQENLVVVLGHAGYYPRFGFTRASGFGIKAPIDVPDEALMALVLDPSRPVPAGTIRWATAFGI</sequence>
<name>A0ABV8J021_9ACTN</name>
<dbReference type="Proteomes" id="UP001595867">
    <property type="component" value="Unassembled WGS sequence"/>
</dbReference>
<dbReference type="Pfam" id="PF00583">
    <property type="entry name" value="Acetyltransf_1"/>
    <property type="match status" value="1"/>
</dbReference>
<evidence type="ECO:0000313" key="2">
    <source>
        <dbReference type="EMBL" id="MFC4068453.1"/>
    </source>
</evidence>
<dbReference type="Gene3D" id="3.40.630.30">
    <property type="match status" value="1"/>
</dbReference>
<keyword evidence="3" id="KW-1185">Reference proteome</keyword>
<dbReference type="EC" id="2.3.-.-" evidence="2"/>